<sequence length="168" mass="18761">METIEETNELMIKELADDILSSIKECSPEFFEKLVVELLVKMGYGGSLKDAGQAVGKSGDGGIDGVIKEDQLGLDLIYIQAKRWEGRIGRPEIQKFVGALQGMRAKKGVFLTTSDFSIEAREYVSHIENKIILISGDILANLMIQFNLGVSVELTIEVKRIDWDYFVE</sequence>
<dbReference type="SUPFAM" id="SSF52980">
    <property type="entry name" value="Restriction endonuclease-like"/>
    <property type="match status" value="1"/>
</dbReference>
<comment type="caution">
    <text evidence="2">The sequence shown here is derived from an EMBL/GenBank/DDBJ whole genome shotgun (WGS) entry which is preliminary data.</text>
</comment>
<reference evidence="3" key="1">
    <citation type="journal article" date="2019" name="Int. J. Syst. Evol. Microbiol.">
        <title>The Global Catalogue of Microorganisms (GCM) 10K type strain sequencing project: providing services to taxonomists for standard genome sequencing and annotation.</title>
        <authorList>
            <consortium name="The Broad Institute Genomics Platform"/>
            <consortium name="The Broad Institute Genome Sequencing Center for Infectious Disease"/>
            <person name="Wu L."/>
            <person name="Ma J."/>
        </authorList>
    </citation>
    <scope>NUCLEOTIDE SEQUENCE [LARGE SCALE GENOMIC DNA]</scope>
    <source>
        <strain evidence="3">CCUG 56754</strain>
    </source>
</reference>
<dbReference type="EMBL" id="JBHTKJ010000035">
    <property type="protein sequence ID" value="MFD1039371.1"/>
    <property type="molecule type" value="Genomic_DNA"/>
</dbReference>
<keyword evidence="2" id="KW-0378">Hydrolase</keyword>
<gene>
    <name evidence="2" type="ORF">ACFQ3N_13350</name>
</gene>
<dbReference type="Proteomes" id="UP001597040">
    <property type="component" value="Unassembled WGS sequence"/>
</dbReference>
<dbReference type="RefSeq" id="WP_390363031.1">
    <property type="nucleotide sequence ID" value="NZ_JBHTKJ010000035.1"/>
</dbReference>
<keyword evidence="3" id="KW-1185">Reference proteome</keyword>
<accession>A0ABW3LPU9</accession>
<dbReference type="InterPro" id="IPR011335">
    <property type="entry name" value="Restrct_endonuc-II-like"/>
</dbReference>
<keyword evidence="2" id="KW-0540">Nuclease</keyword>
<dbReference type="PANTHER" id="PTHR30015:SF7">
    <property type="entry name" value="TYPE IV METHYL-DIRECTED RESTRICTION ENZYME ECOKMRR"/>
    <property type="match status" value="1"/>
</dbReference>
<dbReference type="InterPro" id="IPR007560">
    <property type="entry name" value="Restrct_endonuc_IV_Mrr"/>
</dbReference>
<dbReference type="PANTHER" id="PTHR30015">
    <property type="entry name" value="MRR RESTRICTION SYSTEM PROTEIN"/>
    <property type="match status" value="1"/>
</dbReference>
<feature type="domain" description="Restriction endonuclease type IV Mrr" evidence="1">
    <location>
        <begin position="23"/>
        <end position="143"/>
    </location>
</feature>
<evidence type="ECO:0000259" key="1">
    <source>
        <dbReference type="Pfam" id="PF04471"/>
    </source>
</evidence>
<protein>
    <submittedName>
        <fullName evidence="2">Restriction endonuclease</fullName>
    </submittedName>
</protein>
<dbReference type="GO" id="GO:0004519">
    <property type="term" value="F:endonuclease activity"/>
    <property type="evidence" value="ECO:0007669"/>
    <property type="project" value="UniProtKB-KW"/>
</dbReference>
<keyword evidence="2" id="KW-0255">Endonuclease</keyword>
<dbReference type="InterPro" id="IPR011856">
    <property type="entry name" value="tRNA_endonuc-like_dom_sf"/>
</dbReference>
<evidence type="ECO:0000313" key="2">
    <source>
        <dbReference type="EMBL" id="MFD1039371.1"/>
    </source>
</evidence>
<proteinExistence type="predicted"/>
<name>A0ABW3LPU9_9BACI</name>
<dbReference type="InterPro" id="IPR052906">
    <property type="entry name" value="Type_IV_Methyl-Rstrct_Enzyme"/>
</dbReference>
<dbReference type="Gene3D" id="3.40.1350.10">
    <property type="match status" value="1"/>
</dbReference>
<organism evidence="2 3">
    <name type="scientific">Virgibacillus byunsanensis</name>
    <dbReference type="NCBI Taxonomy" id="570945"/>
    <lineage>
        <taxon>Bacteria</taxon>
        <taxon>Bacillati</taxon>
        <taxon>Bacillota</taxon>
        <taxon>Bacilli</taxon>
        <taxon>Bacillales</taxon>
        <taxon>Bacillaceae</taxon>
        <taxon>Virgibacillus</taxon>
    </lineage>
</organism>
<evidence type="ECO:0000313" key="3">
    <source>
        <dbReference type="Proteomes" id="UP001597040"/>
    </source>
</evidence>
<dbReference type="Pfam" id="PF04471">
    <property type="entry name" value="Mrr_cat"/>
    <property type="match status" value="1"/>
</dbReference>